<feature type="chain" id="PRO_5046304004" description="WAT1-related protein" evidence="6">
    <location>
        <begin position="22"/>
        <end position="208"/>
    </location>
</feature>
<evidence type="ECO:0000256" key="2">
    <source>
        <dbReference type="ARBA" id="ARBA00022692"/>
    </source>
</evidence>
<sequence length="208" mass="22662">MLGLRAFALLVLACSYREPLGYNENDGEGGTERDIEAGEVNYDNKMEKLAIRTNAGKAKVCGTLIGIGGATVFTFYKVCTVRDWNQWKLGWNVRLLAVAFVGIMGSALFVFLVSWAVRLKGPLYAAIFNPLGLVLLAIVGSLLLDEKLHLGRMEKLAIRTNAGKAKVCGTLIGIGGATVFTFYKGEEQEREGTETPFIHVHVVFPSCT</sequence>
<evidence type="ECO:0008006" key="9">
    <source>
        <dbReference type="Google" id="ProtNLM"/>
    </source>
</evidence>
<feature type="transmembrane region" description="Helical" evidence="5">
    <location>
        <begin position="62"/>
        <end position="79"/>
    </location>
</feature>
<dbReference type="PANTHER" id="PTHR31218">
    <property type="entry name" value="WAT1-RELATED PROTEIN"/>
    <property type="match status" value="1"/>
</dbReference>
<keyword evidence="4 5" id="KW-0472">Membrane</keyword>
<keyword evidence="3 5" id="KW-1133">Transmembrane helix</keyword>
<accession>A0ABR0QDK7</accession>
<comment type="subcellular location">
    <subcellularLocation>
        <location evidence="1">Membrane</location>
        <topology evidence="1">Multi-pass membrane protein</topology>
    </subcellularLocation>
</comment>
<protein>
    <recommendedName>
        <fullName evidence="9">WAT1-related protein</fullName>
    </recommendedName>
</protein>
<keyword evidence="6" id="KW-0732">Signal</keyword>
<organism evidence="7 8">
    <name type="scientific">Gossypium arboreum</name>
    <name type="common">Tree cotton</name>
    <name type="synonym">Gossypium nanking</name>
    <dbReference type="NCBI Taxonomy" id="29729"/>
    <lineage>
        <taxon>Eukaryota</taxon>
        <taxon>Viridiplantae</taxon>
        <taxon>Streptophyta</taxon>
        <taxon>Embryophyta</taxon>
        <taxon>Tracheophyta</taxon>
        <taxon>Spermatophyta</taxon>
        <taxon>Magnoliopsida</taxon>
        <taxon>eudicotyledons</taxon>
        <taxon>Gunneridae</taxon>
        <taxon>Pentapetalae</taxon>
        <taxon>rosids</taxon>
        <taxon>malvids</taxon>
        <taxon>Malvales</taxon>
        <taxon>Malvaceae</taxon>
        <taxon>Malvoideae</taxon>
        <taxon>Gossypium</taxon>
    </lineage>
</organism>
<evidence type="ECO:0000256" key="5">
    <source>
        <dbReference type="SAM" id="Phobius"/>
    </source>
</evidence>
<dbReference type="InterPro" id="IPR037185">
    <property type="entry name" value="EmrE-like"/>
</dbReference>
<feature type="transmembrane region" description="Helical" evidence="5">
    <location>
        <begin position="91"/>
        <end position="117"/>
    </location>
</feature>
<evidence type="ECO:0000313" key="7">
    <source>
        <dbReference type="EMBL" id="KAK5837314.1"/>
    </source>
</evidence>
<gene>
    <name evidence="7" type="ORF">PVK06_013124</name>
</gene>
<dbReference type="Proteomes" id="UP001358586">
    <property type="component" value="Chromosome 4"/>
</dbReference>
<name>A0ABR0QDK7_GOSAR</name>
<dbReference type="SUPFAM" id="SSF103481">
    <property type="entry name" value="Multidrug resistance efflux transporter EmrE"/>
    <property type="match status" value="1"/>
</dbReference>
<evidence type="ECO:0000256" key="1">
    <source>
        <dbReference type="ARBA" id="ARBA00004141"/>
    </source>
</evidence>
<evidence type="ECO:0000256" key="4">
    <source>
        <dbReference type="ARBA" id="ARBA00023136"/>
    </source>
</evidence>
<reference evidence="7 8" key="1">
    <citation type="submission" date="2023-03" db="EMBL/GenBank/DDBJ databases">
        <title>WGS of Gossypium arboreum.</title>
        <authorList>
            <person name="Yu D."/>
        </authorList>
    </citation>
    <scope>NUCLEOTIDE SEQUENCE [LARGE SCALE GENOMIC DNA]</scope>
    <source>
        <tissue evidence="7">Leaf</tissue>
    </source>
</reference>
<feature type="transmembrane region" description="Helical" evidence="5">
    <location>
        <begin position="123"/>
        <end position="144"/>
    </location>
</feature>
<proteinExistence type="predicted"/>
<evidence type="ECO:0000256" key="3">
    <source>
        <dbReference type="ARBA" id="ARBA00022989"/>
    </source>
</evidence>
<dbReference type="InterPro" id="IPR030184">
    <property type="entry name" value="WAT1-related"/>
</dbReference>
<evidence type="ECO:0000313" key="8">
    <source>
        <dbReference type="Proteomes" id="UP001358586"/>
    </source>
</evidence>
<feature type="signal peptide" evidence="6">
    <location>
        <begin position="1"/>
        <end position="21"/>
    </location>
</feature>
<comment type="caution">
    <text evidence="7">The sequence shown here is derived from an EMBL/GenBank/DDBJ whole genome shotgun (WGS) entry which is preliminary data.</text>
</comment>
<dbReference type="EMBL" id="JARKNE010000004">
    <property type="protein sequence ID" value="KAK5837314.1"/>
    <property type="molecule type" value="Genomic_DNA"/>
</dbReference>
<keyword evidence="8" id="KW-1185">Reference proteome</keyword>
<keyword evidence="2 5" id="KW-0812">Transmembrane</keyword>
<evidence type="ECO:0000256" key="6">
    <source>
        <dbReference type="SAM" id="SignalP"/>
    </source>
</evidence>